<evidence type="ECO:0000256" key="5">
    <source>
        <dbReference type="PROSITE-ProRule" id="PRU00169"/>
    </source>
</evidence>
<sequence>MITVMIVDDEALVRTGLRLILEPAGDIELIAEASDGRQAVDLVRTRSIDVVLMDIRMPGTNGIAALEELTALARPPQVIMLTTFDLDSHIRRALRAGAAGFLLKDASPDELINAIRTVATGDAILAPSVTRRLIADFADHDDAGESSARKRLEPLSPRERDVASAVSRGLSNAEIGRQLRMTETTVKAHVSRSLAKLNLSNRVQLALLAHQAGDPGKS</sequence>
<dbReference type="GO" id="GO:0006355">
    <property type="term" value="P:regulation of DNA-templated transcription"/>
    <property type="evidence" value="ECO:0007669"/>
    <property type="project" value="InterPro"/>
</dbReference>
<evidence type="ECO:0000256" key="1">
    <source>
        <dbReference type="ARBA" id="ARBA00022553"/>
    </source>
</evidence>
<keyword evidence="4" id="KW-0804">Transcription</keyword>
<evidence type="ECO:0000259" key="6">
    <source>
        <dbReference type="PROSITE" id="PS50043"/>
    </source>
</evidence>
<dbReference type="Proteomes" id="UP000199103">
    <property type="component" value="Chromosome I"/>
</dbReference>
<dbReference type="PROSITE" id="PS00622">
    <property type="entry name" value="HTH_LUXR_1"/>
    <property type="match status" value="1"/>
</dbReference>
<dbReference type="SMART" id="SM00421">
    <property type="entry name" value="HTH_LUXR"/>
    <property type="match status" value="1"/>
</dbReference>
<keyword evidence="1 5" id="KW-0597">Phosphoprotein</keyword>
<evidence type="ECO:0000313" key="8">
    <source>
        <dbReference type="EMBL" id="SDS00679.1"/>
    </source>
</evidence>
<dbReference type="InterPro" id="IPR058245">
    <property type="entry name" value="NreC/VraR/RcsB-like_REC"/>
</dbReference>
<dbReference type="SUPFAM" id="SSF52172">
    <property type="entry name" value="CheY-like"/>
    <property type="match status" value="1"/>
</dbReference>
<keyword evidence="2" id="KW-0805">Transcription regulation</keyword>
<evidence type="ECO:0000256" key="4">
    <source>
        <dbReference type="ARBA" id="ARBA00023163"/>
    </source>
</evidence>
<dbReference type="GO" id="GO:0003677">
    <property type="term" value="F:DNA binding"/>
    <property type="evidence" value="ECO:0007669"/>
    <property type="project" value="UniProtKB-KW"/>
</dbReference>
<feature type="domain" description="Response regulatory" evidence="7">
    <location>
        <begin position="3"/>
        <end position="119"/>
    </location>
</feature>
<dbReference type="InterPro" id="IPR011006">
    <property type="entry name" value="CheY-like_superfamily"/>
</dbReference>
<proteinExistence type="predicted"/>
<dbReference type="InterPro" id="IPR039420">
    <property type="entry name" value="WalR-like"/>
</dbReference>
<dbReference type="GO" id="GO:0000160">
    <property type="term" value="P:phosphorelay signal transduction system"/>
    <property type="evidence" value="ECO:0007669"/>
    <property type="project" value="InterPro"/>
</dbReference>
<dbReference type="AlphaFoldDB" id="A0A1H1NQS1"/>
<accession>A0A1H1NQS1</accession>
<dbReference type="RefSeq" id="WP_091519599.1">
    <property type="nucleotide sequence ID" value="NZ_LT629772.1"/>
</dbReference>
<organism evidence="8 9">
    <name type="scientific">Microlunatus soli</name>
    <dbReference type="NCBI Taxonomy" id="630515"/>
    <lineage>
        <taxon>Bacteria</taxon>
        <taxon>Bacillati</taxon>
        <taxon>Actinomycetota</taxon>
        <taxon>Actinomycetes</taxon>
        <taxon>Propionibacteriales</taxon>
        <taxon>Propionibacteriaceae</taxon>
        <taxon>Microlunatus</taxon>
    </lineage>
</organism>
<dbReference type="STRING" id="630515.SAMN04489812_0590"/>
<dbReference type="OrthoDB" id="9808843at2"/>
<dbReference type="EMBL" id="LT629772">
    <property type="protein sequence ID" value="SDS00679.1"/>
    <property type="molecule type" value="Genomic_DNA"/>
</dbReference>
<dbReference type="Gene3D" id="3.40.50.2300">
    <property type="match status" value="1"/>
</dbReference>
<keyword evidence="3 8" id="KW-0238">DNA-binding</keyword>
<evidence type="ECO:0000256" key="3">
    <source>
        <dbReference type="ARBA" id="ARBA00023125"/>
    </source>
</evidence>
<dbReference type="CDD" id="cd06170">
    <property type="entry name" value="LuxR_C_like"/>
    <property type="match status" value="1"/>
</dbReference>
<feature type="domain" description="HTH luxR-type" evidence="6">
    <location>
        <begin position="148"/>
        <end position="213"/>
    </location>
</feature>
<dbReference type="InterPro" id="IPR016032">
    <property type="entry name" value="Sig_transdc_resp-reg_C-effctor"/>
</dbReference>
<evidence type="ECO:0000313" key="9">
    <source>
        <dbReference type="Proteomes" id="UP000199103"/>
    </source>
</evidence>
<protein>
    <submittedName>
        <fullName evidence="8">DNA-binding response regulator, NarL/FixJ family, contains REC and HTH domains</fullName>
    </submittedName>
</protein>
<dbReference type="SUPFAM" id="SSF46894">
    <property type="entry name" value="C-terminal effector domain of the bipartite response regulators"/>
    <property type="match status" value="1"/>
</dbReference>
<gene>
    <name evidence="8" type="ORF">SAMN04489812_0590</name>
</gene>
<feature type="modified residue" description="4-aspartylphosphate" evidence="5">
    <location>
        <position position="54"/>
    </location>
</feature>
<evidence type="ECO:0000256" key="2">
    <source>
        <dbReference type="ARBA" id="ARBA00023015"/>
    </source>
</evidence>
<dbReference type="PROSITE" id="PS50043">
    <property type="entry name" value="HTH_LUXR_2"/>
    <property type="match status" value="1"/>
</dbReference>
<reference evidence="8 9" key="1">
    <citation type="submission" date="2016-10" db="EMBL/GenBank/DDBJ databases">
        <authorList>
            <person name="de Groot N.N."/>
        </authorList>
    </citation>
    <scope>NUCLEOTIDE SEQUENCE [LARGE SCALE GENOMIC DNA]</scope>
    <source>
        <strain evidence="8 9">DSM 21800</strain>
    </source>
</reference>
<dbReference type="InterPro" id="IPR001789">
    <property type="entry name" value="Sig_transdc_resp-reg_receiver"/>
</dbReference>
<dbReference type="Pfam" id="PF00196">
    <property type="entry name" value="GerE"/>
    <property type="match status" value="1"/>
</dbReference>
<dbReference type="PANTHER" id="PTHR43214">
    <property type="entry name" value="TWO-COMPONENT RESPONSE REGULATOR"/>
    <property type="match status" value="1"/>
</dbReference>
<keyword evidence="9" id="KW-1185">Reference proteome</keyword>
<name>A0A1H1NQS1_9ACTN</name>
<dbReference type="PROSITE" id="PS50110">
    <property type="entry name" value="RESPONSE_REGULATORY"/>
    <property type="match status" value="1"/>
</dbReference>
<dbReference type="Pfam" id="PF00072">
    <property type="entry name" value="Response_reg"/>
    <property type="match status" value="1"/>
</dbReference>
<dbReference type="PANTHER" id="PTHR43214:SF24">
    <property type="entry name" value="TRANSCRIPTIONAL REGULATORY PROTEIN NARL-RELATED"/>
    <property type="match status" value="1"/>
</dbReference>
<dbReference type="InterPro" id="IPR000792">
    <property type="entry name" value="Tscrpt_reg_LuxR_C"/>
</dbReference>
<dbReference type="SMART" id="SM00448">
    <property type="entry name" value="REC"/>
    <property type="match status" value="1"/>
</dbReference>
<evidence type="ECO:0000259" key="7">
    <source>
        <dbReference type="PROSITE" id="PS50110"/>
    </source>
</evidence>
<dbReference type="PRINTS" id="PR00038">
    <property type="entry name" value="HTHLUXR"/>
</dbReference>
<dbReference type="CDD" id="cd17535">
    <property type="entry name" value="REC_NarL-like"/>
    <property type="match status" value="1"/>
</dbReference>